<comment type="caution">
    <text evidence="4">The sequence shown here is derived from an EMBL/GenBank/DDBJ whole genome shotgun (WGS) entry which is preliminary data.</text>
</comment>
<dbReference type="InterPro" id="IPR000210">
    <property type="entry name" value="BTB/POZ_dom"/>
</dbReference>
<dbReference type="InterPro" id="IPR056423">
    <property type="entry name" value="BACK_BPM_SPOP"/>
</dbReference>
<sequence length="358" mass="39173">MELEPARTNVTEAVRSVQHLKIEGYSATRTGYSIKSTWNVGGYDWEVHIYHADIIKDFTDQVELWMALKLVFLGPCRGSRVRANLSCRLVDPSRTLEPSETKNVCTAFISKGKCSSEILLLRSGDVPSSGYLKSDSLILECSITVLKELPDIVIPAQKDVPLPVPSSDLHQHLGALLQSHKGGDVTLVLVSSGEHFLAHKCILAARSPVFMAEFFGQMNDRSSQSVQIEGVEPAAFKAMLHFIYTDTVPELDDEETEKAVTMAQHLLVAADRYGLDRLKLICEGKLSSCIDIDTAATTLALAEQHNCSLLKAKCVEFITASPEKLDAVVATEGYKHLVASCPLVLAELLKAAAHGRKN</sequence>
<evidence type="ECO:0000259" key="3">
    <source>
        <dbReference type="PROSITE" id="PS50097"/>
    </source>
</evidence>
<evidence type="ECO:0000256" key="1">
    <source>
        <dbReference type="ARBA" id="ARBA00004906"/>
    </source>
</evidence>
<dbReference type="Gene3D" id="3.30.710.10">
    <property type="entry name" value="Potassium Channel Kv1.1, Chain A"/>
    <property type="match status" value="1"/>
</dbReference>
<dbReference type="GO" id="GO:0016567">
    <property type="term" value="P:protein ubiquitination"/>
    <property type="evidence" value="ECO:0007669"/>
    <property type="project" value="InterPro"/>
</dbReference>
<comment type="similarity">
    <text evidence="2">Belongs to the Tdpoz family.</text>
</comment>
<dbReference type="Pfam" id="PF24570">
    <property type="entry name" value="BACK_BPM_SPOP"/>
    <property type="match status" value="1"/>
</dbReference>
<reference evidence="4" key="1">
    <citation type="journal article" date="2018" name="DNA Res.">
        <title>Multiple hybrid de novo genome assembly of finger millet, an orphan allotetraploid crop.</title>
        <authorList>
            <person name="Hatakeyama M."/>
            <person name="Aluri S."/>
            <person name="Balachadran M.T."/>
            <person name="Sivarajan S.R."/>
            <person name="Patrignani A."/>
            <person name="Gruter S."/>
            <person name="Poveda L."/>
            <person name="Shimizu-Inatsugi R."/>
            <person name="Baeten J."/>
            <person name="Francoijs K.J."/>
            <person name="Nataraja K.N."/>
            <person name="Reddy Y.A.N."/>
            <person name="Phadnis S."/>
            <person name="Ravikumar R.L."/>
            <person name="Schlapbach R."/>
            <person name="Sreeman S.M."/>
            <person name="Shimizu K.K."/>
        </authorList>
    </citation>
    <scope>NUCLEOTIDE SEQUENCE</scope>
</reference>
<evidence type="ECO:0000313" key="4">
    <source>
        <dbReference type="EMBL" id="GJM97721.1"/>
    </source>
</evidence>
<comment type="pathway">
    <text evidence="1">Protein modification; protein ubiquitination.</text>
</comment>
<dbReference type="InterPro" id="IPR002083">
    <property type="entry name" value="MATH/TRAF_dom"/>
</dbReference>
<organism evidence="4 5">
    <name type="scientific">Eleusine coracana subsp. coracana</name>
    <dbReference type="NCBI Taxonomy" id="191504"/>
    <lineage>
        <taxon>Eukaryota</taxon>
        <taxon>Viridiplantae</taxon>
        <taxon>Streptophyta</taxon>
        <taxon>Embryophyta</taxon>
        <taxon>Tracheophyta</taxon>
        <taxon>Spermatophyta</taxon>
        <taxon>Magnoliopsida</taxon>
        <taxon>Liliopsida</taxon>
        <taxon>Poales</taxon>
        <taxon>Poaceae</taxon>
        <taxon>PACMAD clade</taxon>
        <taxon>Chloridoideae</taxon>
        <taxon>Cynodonteae</taxon>
        <taxon>Eleusininae</taxon>
        <taxon>Eleusine</taxon>
    </lineage>
</organism>
<dbReference type="Pfam" id="PF00651">
    <property type="entry name" value="BTB"/>
    <property type="match status" value="1"/>
</dbReference>
<dbReference type="SUPFAM" id="SSF49599">
    <property type="entry name" value="TRAF domain-like"/>
    <property type="match status" value="1"/>
</dbReference>
<dbReference type="EMBL" id="BQKI01000007">
    <property type="protein sequence ID" value="GJM97721.1"/>
    <property type="molecule type" value="Genomic_DNA"/>
</dbReference>
<dbReference type="Proteomes" id="UP001054889">
    <property type="component" value="Unassembled WGS sequence"/>
</dbReference>
<dbReference type="InterPro" id="IPR011333">
    <property type="entry name" value="SKP1/BTB/POZ_sf"/>
</dbReference>
<dbReference type="SMART" id="SM00225">
    <property type="entry name" value="BTB"/>
    <property type="match status" value="1"/>
</dbReference>
<keyword evidence="5" id="KW-1185">Reference proteome</keyword>
<dbReference type="InterPro" id="IPR045005">
    <property type="entry name" value="BPM1-6"/>
</dbReference>
<name>A0AAV5CH65_ELECO</name>
<dbReference type="Gene3D" id="1.25.40.420">
    <property type="match status" value="1"/>
</dbReference>
<dbReference type="AlphaFoldDB" id="A0AAV5CH65"/>
<dbReference type="InterPro" id="IPR008974">
    <property type="entry name" value="TRAF-like"/>
</dbReference>
<protein>
    <recommendedName>
        <fullName evidence="3">BTB domain-containing protein</fullName>
    </recommendedName>
</protein>
<evidence type="ECO:0000313" key="5">
    <source>
        <dbReference type="Proteomes" id="UP001054889"/>
    </source>
</evidence>
<dbReference type="PANTHER" id="PTHR26379">
    <property type="entry name" value="BTB/POZ AND MATH DOMAIN-CONTAINING PROTEIN 1"/>
    <property type="match status" value="1"/>
</dbReference>
<proteinExistence type="inferred from homology"/>
<feature type="domain" description="BTB" evidence="3">
    <location>
        <begin position="183"/>
        <end position="252"/>
    </location>
</feature>
<accession>A0AAV5CH65</accession>
<evidence type="ECO:0000256" key="2">
    <source>
        <dbReference type="ARBA" id="ARBA00010846"/>
    </source>
</evidence>
<gene>
    <name evidence="4" type="primary">ga14670</name>
    <name evidence="4" type="ORF">PR202_ga14670</name>
</gene>
<dbReference type="PROSITE" id="PS50097">
    <property type="entry name" value="BTB"/>
    <property type="match status" value="1"/>
</dbReference>
<dbReference type="PANTHER" id="PTHR26379:SF180">
    <property type="entry name" value="TRAF TRANSCRIPTION FACTOR"/>
    <property type="match status" value="1"/>
</dbReference>
<dbReference type="CDD" id="cd00121">
    <property type="entry name" value="MATH"/>
    <property type="match status" value="1"/>
</dbReference>
<dbReference type="SUPFAM" id="SSF54695">
    <property type="entry name" value="POZ domain"/>
    <property type="match status" value="1"/>
</dbReference>
<dbReference type="CDD" id="cd18280">
    <property type="entry name" value="BTB_POZ_BPM_plant"/>
    <property type="match status" value="1"/>
</dbReference>
<reference evidence="4" key="2">
    <citation type="submission" date="2021-12" db="EMBL/GenBank/DDBJ databases">
        <title>Resequencing data analysis of finger millet.</title>
        <authorList>
            <person name="Hatakeyama M."/>
            <person name="Aluri S."/>
            <person name="Balachadran M.T."/>
            <person name="Sivarajan S.R."/>
            <person name="Poveda L."/>
            <person name="Shimizu-Inatsugi R."/>
            <person name="Schlapbach R."/>
            <person name="Sreeman S.M."/>
            <person name="Shimizu K.K."/>
        </authorList>
    </citation>
    <scope>NUCLEOTIDE SEQUENCE</scope>
</reference>
<dbReference type="Gene3D" id="2.60.210.10">
    <property type="entry name" value="Apoptosis, Tumor Necrosis Factor Receptor Associated Protein 2, Chain A"/>
    <property type="match status" value="1"/>
</dbReference>